<proteinExistence type="predicted"/>
<organism evidence="1 2">
    <name type="scientific">Metabacillus rhizolycopersici</name>
    <dbReference type="NCBI Taxonomy" id="2875709"/>
    <lineage>
        <taxon>Bacteria</taxon>
        <taxon>Bacillati</taxon>
        <taxon>Bacillota</taxon>
        <taxon>Bacilli</taxon>
        <taxon>Bacillales</taxon>
        <taxon>Bacillaceae</taxon>
        <taxon>Metabacillus</taxon>
    </lineage>
</organism>
<accession>A0ABS7UUG7</accession>
<name>A0ABS7UUG7_9BACI</name>
<dbReference type="Gene3D" id="3.40.50.12580">
    <property type="match status" value="1"/>
</dbReference>
<evidence type="ECO:0008006" key="3">
    <source>
        <dbReference type="Google" id="ProtNLM"/>
    </source>
</evidence>
<sequence>MYGEGKLSNNYALRYSLTKEFFETFSSLKYLNIELPLVIIRYFHIFIREHVNKNLNNEQYVSKMKKKHSLFSMKDAQQALARNPGLERDLSVVPHRKMILMPARFAPFAIKQLSLQKVMLMVVTDADLMALENLTIPKQMQIFDYRQELKKEKIPDQAFNEIKSEAEKILTNNQINSIFKSLQFKNWLINHLRIAIRITSLLEKVIRKYPIKVIVDHVEIVNPGTTLSLLAKKFNLPFFNIPQVFISDRSFIPTRASHHCVWGENYKNWLQERGIPSSKIYETGNINFEFKKYYNPMPKDKFLNVHSIPLQHKIITFTTQPFDESTNLTIVSWIKNALAPTDPISLIIRPHPTDKIDYKKLFVNQKNIMVSSSEETNLYDILFNSDIVMTISSNTGIEAALLGKGVFVLQPPIPYNYEIQNNNFNSHYVKAGAGPVINNQDDLSNTLFKLINEPDYVNNILSQAQKFLKSTINTPGRPSVLIYRIIMSEL</sequence>
<reference evidence="1" key="1">
    <citation type="submission" date="2024-05" db="EMBL/GenBank/DDBJ databases">
        <title>Metabacillus sp. nov., isolated from the rhizosphere soil of tomato plants.</title>
        <authorList>
            <person name="Ma R."/>
        </authorList>
    </citation>
    <scope>NUCLEOTIDE SEQUENCE</scope>
    <source>
        <strain evidence="1">DBTR6</strain>
    </source>
</reference>
<protein>
    <recommendedName>
        <fullName evidence="3">UDP-N-acetylglucosamine 2-epimerase domain-containing protein</fullName>
    </recommendedName>
</protein>
<evidence type="ECO:0000313" key="2">
    <source>
        <dbReference type="Proteomes" id="UP001165287"/>
    </source>
</evidence>
<dbReference type="SUPFAM" id="SSF53756">
    <property type="entry name" value="UDP-Glycosyltransferase/glycogen phosphorylase"/>
    <property type="match status" value="1"/>
</dbReference>
<gene>
    <name evidence="1" type="ORF">K9V48_17365</name>
</gene>
<dbReference type="EMBL" id="JAIQUM010000043">
    <property type="protein sequence ID" value="MBZ5751970.1"/>
    <property type="molecule type" value="Genomic_DNA"/>
</dbReference>
<evidence type="ECO:0000313" key="1">
    <source>
        <dbReference type="EMBL" id="MBZ5751970.1"/>
    </source>
</evidence>
<dbReference type="InterPro" id="IPR043148">
    <property type="entry name" value="TagF_C"/>
</dbReference>
<dbReference type="RefSeq" id="WP_224140305.1">
    <property type="nucleotide sequence ID" value="NZ_JAIQUM010000043.1"/>
</dbReference>
<comment type="caution">
    <text evidence="1">The sequence shown here is derived from an EMBL/GenBank/DDBJ whole genome shotgun (WGS) entry which is preliminary data.</text>
</comment>
<dbReference type="Proteomes" id="UP001165287">
    <property type="component" value="Unassembled WGS sequence"/>
</dbReference>
<keyword evidence="2" id="KW-1185">Reference proteome</keyword>